<accession>A0ABQ4G239</accession>
<organism evidence="2 3">
    <name type="scientific">Microbispora corallina</name>
    <dbReference type="NCBI Taxonomy" id="83302"/>
    <lineage>
        <taxon>Bacteria</taxon>
        <taxon>Bacillati</taxon>
        <taxon>Actinomycetota</taxon>
        <taxon>Actinomycetes</taxon>
        <taxon>Streptosporangiales</taxon>
        <taxon>Streptosporangiaceae</taxon>
        <taxon>Microbispora</taxon>
    </lineage>
</organism>
<feature type="domain" description="N-acetyltransferase" evidence="1">
    <location>
        <begin position="98"/>
        <end position="241"/>
    </location>
</feature>
<evidence type="ECO:0000313" key="2">
    <source>
        <dbReference type="EMBL" id="GIH41138.1"/>
    </source>
</evidence>
<proteinExistence type="predicted"/>
<dbReference type="PROSITE" id="PS51186">
    <property type="entry name" value="GNAT"/>
    <property type="match status" value="1"/>
</dbReference>
<dbReference type="Proteomes" id="UP000603904">
    <property type="component" value="Unassembled WGS sequence"/>
</dbReference>
<evidence type="ECO:0000313" key="3">
    <source>
        <dbReference type="Proteomes" id="UP000603904"/>
    </source>
</evidence>
<keyword evidence="3" id="KW-1185">Reference proteome</keyword>
<comment type="caution">
    <text evidence="2">The sequence shown here is derived from an EMBL/GenBank/DDBJ whole genome shotgun (WGS) entry which is preliminary data.</text>
</comment>
<reference evidence="2 3" key="1">
    <citation type="submission" date="2021-01" db="EMBL/GenBank/DDBJ databases">
        <title>Whole genome shotgun sequence of Microbispora corallina NBRC 16416.</title>
        <authorList>
            <person name="Komaki H."/>
            <person name="Tamura T."/>
        </authorList>
    </citation>
    <scope>NUCLEOTIDE SEQUENCE [LARGE SCALE GENOMIC DNA]</scope>
    <source>
        <strain evidence="2 3">NBRC 16416</strain>
    </source>
</reference>
<name>A0ABQ4G239_9ACTN</name>
<dbReference type="SUPFAM" id="SSF55729">
    <property type="entry name" value="Acyl-CoA N-acyltransferases (Nat)"/>
    <property type="match status" value="1"/>
</dbReference>
<protein>
    <recommendedName>
        <fullName evidence="1">N-acetyltransferase domain-containing protein</fullName>
    </recommendedName>
</protein>
<gene>
    <name evidence="2" type="ORF">Mco01_41380</name>
</gene>
<dbReference type="InterPro" id="IPR000182">
    <property type="entry name" value="GNAT_dom"/>
</dbReference>
<dbReference type="EMBL" id="BOOC01000019">
    <property type="protein sequence ID" value="GIH41138.1"/>
    <property type="molecule type" value="Genomic_DNA"/>
</dbReference>
<dbReference type="Gene3D" id="3.40.630.30">
    <property type="match status" value="1"/>
</dbReference>
<dbReference type="RefSeq" id="WP_204058504.1">
    <property type="nucleotide sequence ID" value="NZ_BAAAGP010000010.1"/>
</dbReference>
<evidence type="ECO:0000259" key="1">
    <source>
        <dbReference type="PROSITE" id="PS51186"/>
    </source>
</evidence>
<sequence>MSENRQFRAGPDGVPAISFVEAVRDGRPKADLVEVLGPGAVDVIMSQLRGWTVAGPVDLAERLLDRGAVLVRHAHEMRCDLPGRPPVPSAAPDGHRFTPCDRPAEDLLPAWLAAYPPGHPDHRPRDPGTDSAGELAQILAGKVLGPVLPCSALAVREDGDEVVAAVVITDRDGLPWVIEAFRHPARSPRGLGAPLLAHALGRAEASGLASVGLAVTEGNPARRVYERLGFRVVRTTVTVRV</sequence>
<dbReference type="InterPro" id="IPR016181">
    <property type="entry name" value="Acyl_CoA_acyltransferase"/>
</dbReference>
<dbReference type="Pfam" id="PF00583">
    <property type="entry name" value="Acetyltransf_1"/>
    <property type="match status" value="1"/>
</dbReference>